<sequence precursor="true">MFLCSLGLLAMVISTACRSASRHEPGEVILQAPIVSTAVLNESSLPDVSLPDTANADTQRLLKMVSISESAPMPIPNEDLASSTRPLVRHAGVAPDQFRDLTEDELLVLALNHSEVIRSLGVRVLSSPQSVTTRWDPAIRASDPFFGPAAALAEFDSQVSASLLSQNNDRVFNNATLGGDVQELIQDFAELNATWQKRNTYGTQFDVRSIQTYDSNNRTGNRFPSFWETQLELGVRQPLLRGAGREFNLIAGPNARPGLNFSNGIWIARINTKISQADFQIALRDYLMELYTAYWGLRQQYVVYENVAEARDVAYEIWKTVESKKLSGLVGGEAYKESQSRATYYRFQREVESALGGGNGASGLYVSERNLRRLIGLPPADRELLRPVDPPASARFEFDLSASVATAITHRTELCRQRLELQQKNLRLIAAKNFLLPQLDLIGRHRIRGFGDDLGGGGDRFDSAADDFYSGDHQEWQFGVETSVSPPLRQARAAVRNASLEIQRERAILLEQERAVAYEVEDAVAEIQSAYLTMQSSQHQVTASRQRLESSQALYDAGKLQLEFLIDATEQLVRAETQLAIDQSRYSLSLVRLSRTKGTLLNDLGLHPCE</sequence>
<dbReference type="GO" id="GO:1990281">
    <property type="term" value="C:efflux pump complex"/>
    <property type="evidence" value="ECO:0007669"/>
    <property type="project" value="TreeGrafter"/>
</dbReference>
<protein>
    <submittedName>
        <fullName evidence="7">Outer membrane efflux protein</fullName>
    </submittedName>
</protein>
<keyword evidence="6" id="KW-0732">Signal</keyword>
<dbReference type="PANTHER" id="PTHR30026">
    <property type="entry name" value="OUTER MEMBRANE PROTEIN TOLC"/>
    <property type="match status" value="1"/>
</dbReference>
<dbReference type="RefSeq" id="WP_146577577.1">
    <property type="nucleotide sequence ID" value="NZ_SJPM01000003.1"/>
</dbReference>
<dbReference type="GO" id="GO:0015288">
    <property type="term" value="F:porin activity"/>
    <property type="evidence" value="ECO:0007669"/>
    <property type="project" value="TreeGrafter"/>
</dbReference>
<dbReference type="EMBL" id="SJPM01000003">
    <property type="protein sequence ID" value="TWT98916.1"/>
    <property type="molecule type" value="Genomic_DNA"/>
</dbReference>
<dbReference type="GO" id="GO:0009279">
    <property type="term" value="C:cell outer membrane"/>
    <property type="evidence" value="ECO:0007669"/>
    <property type="project" value="UniProtKB-SubCell"/>
</dbReference>
<dbReference type="InterPro" id="IPR051906">
    <property type="entry name" value="TolC-like"/>
</dbReference>
<name>A0A5C6AHM0_9BACT</name>
<accession>A0A5C6AHM0</accession>
<dbReference type="PANTHER" id="PTHR30026:SF23">
    <property type="entry name" value="TO APRF-PUTATIVE OUTER MEMBRANE EFFLUX PROTEIN OR SECRETED ALKALINE PHOSPHATASE-RELATED"/>
    <property type="match status" value="1"/>
</dbReference>
<evidence type="ECO:0000256" key="2">
    <source>
        <dbReference type="ARBA" id="ARBA00022452"/>
    </source>
</evidence>
<dbReference type="GO" id="GO:0015562">
    <property type="term" value="F:efflux transmembrane transporter activity"/>
    <property type="evidence" value="ECO:0007669"/>
    <property type="project" value="InterPro"/>
</dbReference>
<dbReference type="AlphaFoldDB" id="A0A5C6AHM0"/>
<evidence type="ECO:0000313" key="8">
    <source>
        <dbReference type="Proteomes" id="UP000316213"/>
    </source>
</evidence>
<comment type="caution">
    <text evidence="7">The sequence shown here is derived from an EMBL/GenBank/DDBJ whole genome shotgun (WGS) entry which is preliminary data.</text>
</comment>
<reference evidence="7 8" key="1">
    <citation type="submission" date="2019-02" db="EMBL/GenBank/DDBJ databases">
        <title>Deep-cultivation of Planctomycetes and their phenomic and genomic characterization uncovers novel biology.</title>
        <authorList>
            <person name="Wiegand S."/>
            <person name="Jogler M."/>
            <person name="Boedeker C."/>
            <person name="Pinto D."/>
            <person name="Vollmers J."/>
            <person name="Rivas-Marin E."/>
            <person name="Kohn T."/>
            <person name="Peeters S.H."/>
            <person name="Heuer A."/>
            <person name="Rast P."/>
            <person name="Oberbeckmann S."/>
            <person name="Bunk B."/>
            <person name="Jeske O."/>
            <person name="Meyerdierks A."/>
            <person name="Storesund J.E."/>
            <person name="Kallscheuer N."/>
            <person name="Luecker S."/>
            <person name="Lage O.M."/>
            <person name="Pohl T."/>
            <person name="Merkel B.J."/>
            <person name="Hornburger P."/>
            <person name="Mueller R.-W."/>
            <person name="Bruemmer F."/>
            <person name="Labrenz M."/>
            <person name="Spormann A.M."/>
            <person name="Op Den Camp H."/>
            <person name="Overmann J."/>
            <person name="Amann R."/>
            <person name="Jetten M.S.M."/>
            <person name="Mascher T."/>
            <person name="Medema M.H."/>
            <person name="Devos D.P."/>
            <person name="Kaster A.-K."/>
            <person name="Ovreas L."/>
            <person name="Rohde M."/>
            <person name="Galperin M.Y."/>
            <person name="Jogler C."/>
        </authorList>
    </citation>
    <scope>NUCLEOTIDE SEQUENCE [LARGE SCALE GENOMIC DNA]</scope>
    <source>
        <strain evidence="7 8">Pla100</strain>
    </source>
</reference>
<evidence type="ECO:0000256" key="6">
    <source>
        <dbReference type="SAM" id="SignalP"/>
    </source>
</evidence>
<keyword evidence="3" id="KW-0812">Transmembrane</keyword>
<evidence type="ECO:0000256" key="1">
    <source>
        <dbReference type="ARBA" id="ARBA00004442"/>
    </source>
</evidence>
<keyword evidence="2" id="KW-1134">Transmembrane beta strand</keyword>
<feature type="signal peptide" evidence="6">
    <location>
        <begin position="1"/>
        <end position="19"/>
    </location>
</feature>
<keyword evidence="4" id="KW-0472">Membrane</keyword>
<dbReference type="Gene3D" id="1.20.1600.10">
    <property type="entry name" value="Outer membrane efflux proteins (OEP)"/>
    <property type="match status" value="1"/>
</dbReference>
<evidence type="ECO:0000256" key="3">
    <source>
        <dbReference type="ARBA" id="ARBA00022692"/>
    </source>
</evidence>
<evidence type="ECO:0000256" key="4">
    <source>
        <dbReference type="ARBA" id="ARBA00023136"/>
    </source>
</evidence>
<proteinExistence type="predicted"/>
<evidence type="ECO:0000256" key="5">
    <source>
        <dbReference type="ARBA" id="ARBA00023237"/>
    </source>
</evidence>
<feature type="chain" id="PRO_5022706616" evidence="6">
    <location>
        <begin position="20"/>
        <end position="610"/>
    </location>
</feature>
<keyword evidence="8" id="KW-1185">Reference proteome</keyword>
<keyword evidence="5" id="KW-0998">Cell outer membrane</keyword>
<dbReference type="Proteomes" id="UP000316213">
    <property type="component" value="Unassembled WGS sequence"/>
</dbReference>
<organism evidence="7 8">
    <name type="scientific">Neorhodopirellula pilleata</name>
    <dbReference type="NCBI Taxonomy" id="2714738"/>
    <lineage>
        <taxon>Bacteria</taxon>
        <taxon>Pseudomonadati</taxon>
        <taxon>Planctomycetota</taxon>
        <taxon>Planctomycetia</taxon>
        <taxon>Pirellulales</taxon>
        <taxon>Pirellulaceae</taxon>
        <taxon>Neorhodopirellula</taxon>
    </lineage>
</organism>
<gene>
    <name evidence="7" type="ORF">Pla100_20820</name>
</gene>
<comment type="subcellular location">
    <subcellularLocation>
        <location evidence="1">Cell outer membrane</location>
    </subcellularLocation>
</comment>
<evidence type="ECO:0000313" key="7">
    <source>
        <dbReference type="EMBL" id="TWT98916.1"/>
    </source>
</evidence>
<dbReference type="SUPFAM" id="SSF56954">
    <property type="entry name" value="Outer membrane efflux proteins (OEP)"/>
    <property type="match status" value="1"/>
</dbReference>
<dbReference type="OrthoDB" id="229865at2"/>